<comment type="caution">
    <text evidence="2">The sequence shown here is derived from an EMBL/GenBank/DDBJ whole genome shotgun (WGS) entry which is preliminary data.</text>
</comment>
<keyword evidence="1" id="KW-0732">Signal</keyword>
<name>A0A7W4IMA7_9PROT</name>
<accession>A0A7W4IMA7</accession>
<evidence type="ECO:0000256" key="1">
    <source>
        <dbReference type="SAM" id="SignalP"/>
    </source>
</evidence>
<dbReference type="EMBL" id="JABEQO010000014">
    <property type="protein sequence ID" value="MBB2165212.1"/>
    <property type="molecule type" value="Genomic_DNA"/>
</dbReference>
<keyword evidence="4" id="KW-1185">Reference proteome</keyword>
<evidence type="ECO:0000313" key="4">
    <source>
        <dbReference type="Proteomes" id="UP000540490"/>
    </source>
</evidence>
<feature type="signal peptide" evidence="1">
    <location>
        <begin position="1"/>
        <end position="26"/>
    </location>
</feature>
<gene>
    <name evidence="3" type="ORF">HLH25_12170</name>
    <name evidence="2" type="ORF">HLH26_11840</name>
</gene>
<reference evidence="4 5" key="1">
    <citation type="submission" date="2020-04" db="EMBL/GenBank/DDBJ databases">
        <title>Description of novel Gluconacetobacter.</title>
        <authorList>
            <person name="Sombolestani A."/>
        </authorList>
    </citation>
    <scope>NUCLEOTIDE SEQUENCE [LARGE SCALE GENOMIC DNA]</scope>
    <source>
        <strain evidence="3 4">LMG 1728</strain>
        <strain evidence="2 5">LMG 1731</strain>
    </source>
</reference>
<organism evidence="2 5">
    <name type="scientific">Gluconacetobacter dulcium</name>
    <dbReference type="NCBI Taxonomy" id="2729096"/>
    <lineage>
        <taxon>Bacteria</taxon>
        <taxon>Pseudomonadati</taxon>
        <taxon>Pseudomonadota</taxon>
        <taxon>Alphaproteobacteria</taxon>
        <taxon>Acetobacterales</taxon>
        <taxon>Acetobacteraceae</taxon>
        <taxon>Gluconacetobacter</taxon>
    </lineage>
</organism>
<evidence type="ECO:0000313" key="5">
    <source>
        <dbReference type="Proteomes" id="UP000561077"/>
    </source>
</evidence>
<dbReference type="AlphaFoldDB" id="A0A7W4IMA7"/>
<proteinExistence type="predicted"/>
<feature type="chain" id="PRO_5031205766" evidence="1">
    <location>
        <begin position="27"/>
        <end position="203"/>
    </location>
</feature>
<dbReference type="Proteomes" id="UP000540490">
    <property type="component" value="Unassembled WGS sequence"/>
</dbReference>
<dbReference type="Proteomes" id="UP000561077">
    <property type="component" value="Unassembled WGS sequence"/>
</dbReference>
<evidence type="ECO:0000313" key="2">
    <source>
        <dbReference type="EMBL" id="MBB2165212.1"/>
    </source>
</evidence>
<dbReference type="RefSeq" id="WP_182974314.1">
    <property type="nucleotide sequence ID" value="NZ_JABEQN010000014.1"/>
</dbReference>
<sequence length="203" mass="23861">MLNVRQSSYLLAVAILTQSFSFSVRAAPARHVESKVSFHFYKIDVRRDYTLQQMHEFAVQKGNSENQWPRGFFYSVFSDKIKVDKKYPGSYLISVDVGINDPTVEIASDLNQNICEKNSLAEFYKKKGEHIFSYYRKLEQDLPEMINRETKDYIKFHPEVTESEILQYIHILLQNKSDQYTADSSRTFYEKYDETKCKSTNVL</sequence>
<dbReference type="EMBL" id="JABEQN010000014">
    <property type="protein sequence ID" value="MBB2194379.1"/>
    <property type="molecule type" value="Genomic_DNA"/>
</dbReference>
<protein>
    <submittedName>
        <fullName evidence="2">Uncharacterized protein</fullName>
    </submittedName>
</protein>
<evidence type="ECO:0000313" key="3">
    <source>
        <dbReference type="EMBL" id="MBB2194379.1"/>
    </source>
</evidence>